<feature type="compositionally biased region" description="Low complexity" evidence="2">
    <location>
        <begin position="349"/>
        <end position="360"/>
    </location>
</feature>
<feature type="compositionally biased region" description="Acidic residues" evidence="2">
    <location>
        <begin position="410"/>
        <end position="432"/>
    </location>
</feature>
<dbReference type="SUPFAM" id="SSF101152">
    <property type="entry name" value="Mob1/phocein"/>
    <property type="match status" value="1"/>
</dbReference>
<feature type="compositionally biased region" description="Basic and acidic residues" evidence="2">
    <location>
        <begin position="437"/>
        <end position="457"/>
    </location>
</feature>
<dbReference type="InterPro" id="IPR036703">
    <property type="entry name" value="MOB_kinase_act_sf"/>
</dbReference>
<feature type="compositionally biased region" description="Low complexity" evidence="2">
    <location>
        <begin position="527"/>
        <end position="538"/>
    </location>
</feature>
<feature type="binding site" evidence="1">
    <location>
        <position position="189"/>
    </location>
    <ligand>
        <name>Zn(2+)</name>
        <dbReference type="ChEBI" id="CHEBI:29105"/>
    </ligand>
</feature>
<evidence type="ECO:0000313" key="3">
    <source>
        <dbReference type="EMBL" id="KZS93491.1"/>
    </source>
</evidence>
<dbReference type="STRING" id="1314777.A0A164US91"/>
<feature type="compositionally biased region" description="Basic and acidic residues" evidence="2">
    <location>
        <begin position="61"/>
        <end position="74"/>
    </location>
</feature>
<feature type="compositionally biased region" description="Low complexity" evidence="2">
    <location>
        <begin position="378"/>
        <end position="395"/>
    </location>
</feature>
<feature type="compositionally biased region" description="Acidic residues" evidence="2">
    <location>
        <begin position="614"/>
        <end position="627"/>
    </location>
</feature>
<feature type="region of interest" description="Disordered" evidence="2">
    <location>
        <begin position="54"/>
        <end position="76"/>
    </location>
</feature>
<dbReference type="Proteomes" id="UP000076722">
    <property type="component" value="Unassembled WGS sequence"/>
</dbReference>
<dbReference type="AlphaFoldDB" id="A0A164US91"/>
<feature type="region of interest" description="Disordered" evidence="2">
    <location>
        <begin position="342"/>
        <end position="627"/>
    </location>
</feature>
<dbReference type="Pfam" id="PF03637">
    <property type="entry name" value="Mob1_phocein"/>
    <property type="match status" value="1"/>
</dbReference>
<dbReference type="EMBL" id="KV419407">
    <property type="protein sequence ID" value="KZS93491.1"/>
    <property type="molecule type" value="Genomic_DNA"/>
</dbReference>
<feature type="compositionally biased region" description="Basic and acidic residues" evidence="2">
    <location>
        <begin position="504"/>
        <end position="513"/>
    </location>
</feature>
<feature type="binding site" evidence="1">
    <location>
        <position position="110"/>
    </location>
    <ligand>
        <name>Zn(2+)</name>
        <dbReference type="ChEBI" id="CHEBI:29105"/>
    </ligand>
</feature>
<dbReference type="Gene3D" id="1.20.140.30">
    <property type="entry name" value="MOB kinase activator"/>
    <property type="match status" value="1"/>
</dbReference>
<reference evidence="3 4" key="1">
    <citation type="journal article" date="2016" name="Mol. Biol. Evol.">
        <title>Comparative Genomics of Early-Diverging Mushroom-Forming Fungi Provides Insights into the Origins of Lignocellulose Decay Capabilities.</title>
        <authorList>
            <person name="Nagy L.G."/>
            <person name="Riley R."/>
            <person name="Tritt A."/>
            <person name="Adam C."/>
            <person name="Daum C."/>
            <person name="Floudas D."/>
            <person name="Sun H."/>
            <person name="Yadav J.S."/>
            <person name="Pangilinan J."/>
            <person name="Larsson K.H."/>
            <person name="Matsuura K."/>
            <person name="Barry K."/>
            <person name="Labutti K."/>
            <person name="Kuo R."/>
            <person name="Ohm R.A."/>
            <person name="Bhattacharya S.S."/>
            <person name="Shirouzu T."/>
            <person name="Yoshinaga Y."/>
            <person name="Martin F.M."/>
            <person name="Grigoriev I.V."/>
            <person name="Hibbett D.S."/>
        </authorList>
    </citation>
    <scope>NUCLEOTIDE SEQUENCE [LARGE SCALE GENOMIC DNA]</scope>
    <source>
        <strain evidence="3 4">HHB9708</strain>
    </source>
</reference>
<proteinExistence type="predicted"/>
<feature type="compositionally biased region" description="Basic and acidic residues" evidence="2">
    <location>
        <begin position="315"/>
        <end position="327"/>
    </location>
</feature>
<evidence type="ECO:0000256" key="2">
    <source>
        <dbReference type="SAM" id="MobiDB-lite"/>
    </source>
</evidence>
<feature type="binding site" evidence="1">
    <location>
        <position position="194"/>
    </location>
    <ligand>
        <name>Zn(2+)</name>
        <dbReference type="ChEBI" id="CHEBI:29105"/>
    </ligand>
</feature>
<feature type="region of interest" description="Disordered" evidence="2">
    <location>
        <begin position="301"/>
        <end position="330"/>
    </location>
</feature>
<keyword evidence="1" id="KW-0862">Zinc</keyword>
<feature type="region of interest" description="Disordered" evidence="2">
    <location>
        <begin position="234"/>
        <end position="262"/>
    </location>
</feature>
<accession>A0A164US91</accession>
<evidence type="ECO:0000256" key="1">
    <source>
        <dbReference type="PIRSR" id="PIRSR605301-1"/>
    </source>
</evidence>
<organism evidence="3 4">
    <name type="scientific">Sistotremastrum niveocremeum HHB9708</name>
    <dbReference type="NCBI Taxonomy" id="1314777"/>
    <lineage>
        <taxon>Eukaryota</taxon>
        <taxon>Fungi</taxon>
        <taxon>Dikarya</taxon>
        <taxon>Basidiomycota</taxon>
        <taxon>Agaricomycotina</taxon>
        <taxon>Agaricomycetes</taxon>
        <taxon>Sistotremastrales</taxon>
        <taxon>Sistotremastraceae</taxon>
        <taxon>Sertulicium</taxon>
        <taxon>Sertulicium niveocremeum</taxon>
    </lineage>
</organism>
<evidence type="ECO:0000313" key="4">
    <source>
        <dbReference type="Proteomes" id="UP000076722"/>
    </source>
</evidence>
<dbReference type="OrthoDB" id="10262609at2759"/>
<dbReference type="SMART" id="SM01388">
    <property type="entry name" value="Mob1_phocein"/>
    <property type="match status" value="1"/>
</dbReference>
<dbReference type="InterPro" id="IPR005301">
    <property type="entry name" value="MOB_kinase_act_fam"/>
</dbReference>
<name>A0A164US91_9AGAM</name>
<feature type="compositionally biased region" description="Low complexity" evidence="2">
    <location>
        <begin position="477"/>
        <end position="489"/>
    </location>
</feature>
<dbReference type="PANTHER" id="PTHR22599">
    <property type="entry name" value="MPS ONE BINDER KINASE ACTIVATOR-LIKE MOB"/>
    <property type="match status" value="1"/>
</dbReference>
<gene>
    <name evidence="3" type="ORF">SISNIDRAFT_485735</name>
</gene>
<sequence length="627" mass="67451">MAVAVSRPLRGTRIDSFYPTVPNPSLSAIDSAFQIQEYVALLVRANPHDVERIVSIPKGTRQGDDAKGKRKAQDEDKDETVDENCWIYEQLRRLAADLNTPLITTLQAECTRATCPEMKAGEWLYLCVAHGNGSTLESCCAIDYILHTLDSATTLLNSTKAFPSRLSMPETSRRHFVSLARRLGRIFAHAYFSHREAFEQAEAESSLYTRYLALTSKFDLVSPDFLNIPVPGGAAPTSTGLAPAATARDGDSPRMGGRARTGTMVFADGLILPGNEDGEAMRRYSPPVENPSAAENPFADSQAAVEPEEQSDIATDPHHITESKAEDTVEDTIAQEVDELERNSEDITASSPDAPSSSSPTETWVTGDDGLAEETTLDSETTSEISTSSPSSESSHIPPHVHATISIPPAEEENSGDPDDLSDVSSELDESVSDVSELSKEEVADLQIDEMKEKSDIPPEPPAEEVLETAKAEDRPSSVPSIPSDPSAPVEESSIPPETTSAALKDKVDEEKGLLPPASQPEVALPSTEPTTETASAADSEHSTKTVESGESPEAHELVPLPTEPELESLTVPSIKQQDFAQTVAIVTESGEHSTAQQAEDEPLSPTSDADCTREEDLEDVENIIGH</sequence>
<keyword evidence="1" id="KW-0479">Metal-binding</keyword>
<feature type="binding site" evidence="1">
    <location>
        <position position="115"/>
    </location>
    <ligand>
        <name>Zn(2+)</name>
        <dbReference type="ChEBI" id="CHEBI:29105"/>
    </ligand>
</feature>
<protein>
    <submittedName>
        <fullName evidence="3">Mob1/phocein</fullName>
    </submittedName>
</protein>
<keyword evidence="4" id="KW-1185">Reference proteome</keyword>